<accession>A0A939BYK8</accession>
<dbReference type="CDD" id="cd00383">
    <property type="entry name" value="trans_reg_C"/>
    <property type="match status" value="1"/>
</dbReference>
<dbReference type="Gene3D" id="6.10.250.690">
    <property type="match status" value="1"/>
</dbReference>
<dbReference type="PANTHER" id="PTHR48111">
    <property type="entry name" value="REGULATOR OF RPOS"/>
    <property type="match status" value="1"/>
</dbReference>
<evidence type="ECO:0000256" key="6">
    <source>
        <dbReference type="SAM" id="MobiDB-lite"/>
    </source>
</evidence>
<dbReference type="SMART" id="SM00862">
    <property type="entry name" value="Trans_reg_C"/>
    <property type="match status" value="1"/>
</dbReference>
<dbReference type="InterPro" id="IPR036388">
    <property type="entry name" value="WH-like_DNA-bd_sf"/>
</dbReference>
<evidence type="ECO:0000256" key="1">
    <source>
        <dbReference type="ARBA" id="ARBA00022553"/>
    </source>
</evidence>
<name>A0A939BYK8_9ACTN</name>
<feature type="domain" description="Response regulatory" evidence="7">
    <location>
        <begin position="23"/>
        <end position="138"/>
    </location>
</feature>
<protein>
    <submittedName>
        <fullName evidence="9">Response regulator transcription factor</fullName>
    </submittedName>
</protein>
<dbReference type="InterPro" id="IPR016032">
    <property type="entry name" value="Sig_transdc_resp-reg_C-effctor"/>
</dbReference>
<dbReference type="Pfam" id="PF00486">
    <property type="entry name" value="Trans_reg_C"/>
    <property type="match status" value="1"/>
</dbReference>
<feature type="DNA-binding region" description="OmpR/PhoB-type" evidence="5">
    <location>
        <begin position="167"/>
        <end position="266"/>
    </location>
</feature>
<sequence>MPGCARRTEHQPLANYARDVPAHLLLVEDDDAIAAPLIRALEREGYDVTRAPDGAAAIAALTGGVPIDLLLLDLGLPDMDGLDVCRRFRADGYEAGIMILTARGGELDRVVGLDVGADDYLSKPFSLSELLARARALLRRTARVTVPATAETAAPVNTPSAAPDPTADAATSGSGLRVDRDARRAWLGATELALTAKEYDVLERLDVKRGAVVTRETLMAEIWDENWFGSTKTLDATIGRLRQKLVDADAPVVLATVRGVGFRLEDRPADA</sequence>
<evidence type="ECO:0000256" key="4">
    <source>
        <dbReference type="PROSITE-ProRule" id="PRU00169"/>
    </source>
</evidence>
<dbReference type="GO" id="GO:0000976">
    <property type="term" value="F:transcription cis-regulatory region binding"/>
    <property type="evidence" value="ECO:0007669"/>
    <property type="project" value="TreeGrafter"/>
</dbReference>
<dbReference type="SMART" id="SM00448">
    <property type="entry name" value="REC"/>
    <property type="match status" value="1"/>
</dbReference>
<comment type="caution">
    <text evidence="9">The sequence shown here is derived from an EMBL/GenBank/DDBJ whole genome shotgun (WGS) entry which is preliminary data.</text>
</comment>
<gene>
    <name evidence="9" type="ORF">JK386_09025</name>
</gene>
<keyword evidence="1 4" id="KW-0597">Phosphoprotein</keyword>
<keyword evidence="2" id="KW-0902">Two-component regulatory system</keyword>
<feature type="region of interest" description="Disordered" evidence="6">
    <location>
        <begin position="149"/>
        <end position="175"/>
    </location>
</feature>
<dbReference type="AlphaFoldDB" id="A0A939BYK8"/>
<evidence type="ECO:0000313" key="9">
    <source>
        <dbReference type="EMBL" id="MBM9460045.1"/>
    </source>
</evidence>
<keyword evidence="3 5" id="KW-0238">DNA-binding</keyword>
<evidence type="ECO:0000256" key="3">
    <source>
        <dbReference type="ARBA" id="ARBA00023125"/>
    </source>
</evidence>
<dbReference type="GO" id="GO:0032993">
    <property type="term" value="C:protein-DNA complex"/>
    <property type="evidence" value="ECO:0007669"/>
    <property type="project" value="TreeGrafter"/>
</dbReference>
<evidence type="ECO:0000256" key="5">
    <source>
        <dbReference type="PROSITE-ProRule" id="PRU01091"/>
    </source>
</evidence>
<dbReference type="Proteomes" id="UP000663791">
    <property type="component" value="Unassembled WGS sequence"/>
</dbReference>
<dbReference type="GO" id="GO:0005829">
    <property type="term" value="C:cytosol"/>
    <property type="evidence" value="ECO:0007669"/>
    <property type="project" value="TreeGrafter"/>
</dbReference>
<keyword evidence="10" id="KW-1185">Reference proteome</keyword>
<dbReference type="EMBL" id="JAERTX010000006">
    <property type="protein sequence ID" value="MBM9460045.1"/>
    <property type="molecule type" value="Genomic_DNA"/>
</dbReference>
<organism evidence="9 10">
    <name type="scientific">Nocardioides faecalis</name>
    <dbReference type="NCBI Taxonomy" id="2803858"/>
    <lineage>
        <taxon>Bacteria</taxon>
        <taxon>Bacillati</taxon>
        <taxon>Actinomycetota</taxon>
        <taxon>Actinomycetes</taxon>
        <taxon>Propionibacteriales</taxon>
        <taxon>Nocardioidaceae</taxon>
        <taxon>Nocardioides</taxon>
    </lineage>
</organism>
<dbReference type="CDD" id="cd17574">
    <property type="entry name" value="REC_OmpR"/>
    <property type="match status" value="1"/>
</dbReference>
<dbReference type="InterPro" id="IPR039420">
    <property type="entry name" value="WalR-like"/>
</dbReference>
<evidence type="ECO:0000256" key="2">
    <source>
        <dbReference type="ARBA" id="ARBA00023012"/>
    </source>
</evidence>
<dbReference type="Pfam" id="PF00072">
    <property type="entry name" value="Response_reg"/>
    <property type="match status" value="1"/>
</dbReference>
<proteinExistence type="predicted"/>
<feature type="compositionally biased region" description="Low complexity" evidence="6">
    <location>
        <begin position="149"/>
        <end position="172"/>
    </location>
</feature>
<evidence type="ECO:0000313" key="10">
    <source>
        <dbReference type="Proteomes" id="UP000663791"/>
    </source>
</evidence>
<feature type="domain" description="OmpR/PhoB-type" evidence="8">
    <location>
        <begin position="167"/>
        <end position="266"/>
    </location>
</feature>
<evidence type="ECO:0000259" key="7">
    <source>
        <dbReference type="PROSITE" id="PS50110"/>
    </source>
</evidence>
<feature type="modified residue" description="4-aspartylphosphate" evidence="4">
    <location>
        <position position="73"/>
    </location>
</feature>
<dbReference type="PROSITE" id="PS51755">
    <property type="entry name" value="OMPR_PHOB"/>
    <property type="match status" value="1"/>
</dbReference>
<dbReference type="SUPFAM" id="SSF52172">
    <property type="entry name" value="CheY-like"/>
    <property type="match status" value="1"/>
</dbReference>
<evidence type="ECO:0000259" key="8">
    <source>
        <dbReference type="PROSITE" id="PS51755"/>
    </source>
</evidence>
<dbReference type="PANTHER" id="PTHR48111:SF40">
    <property type="entry name" value="PHOSPHATE REGULON TRANSCRIPTIONAL REGULATORY PROTEIN PHOB"/>
    <property type="match status" value="1"/>
</dbReference>
<dbReference type="SUPFAM" id="SSF46894">
    <property type="entry name" value="C-terminal effector domain of the bipartite response regulators"/>
    <property type="match status" value="1"/>
</dbReference>
<dbReference type="Gene3D" id="3.40.50.2300">
    <property type="match status" value="1"/>
</dbReference>
<dbReference type="Gene3D" id="1.10.10.10">
    <property type="entry name" value="Winged helix-like DNA-binding domain superfamily/Winged helix DNA-binding domain"/>
    <property type="match status" value="1"/>
</dbReference>
<dbReference type="InterPro" id="IPR001789">
    <property type="entry name" value="Sig_transdc_resp-reg_receiver"/>
</dbReference>
<dbReference type="InterPro" id="IPR011006">
    <property type="entry name" value="CheY-like_superfamily"/>
</dbReference>
<dbReference type="PROSITE" id="PS50110">
    <property type="entry name" value="RESPONSE_REGULATORY"/>
    <property type="match status" value="1"/>
</dbReference>
<dbReference type="GO" id="GO:0000156">
    <property type="term" value="F:phosphorelay response regulator activity"/>
    <property type="evidence" value="ECO:0007669"/>
    <property type="project" value="TreeGrafter"/>
</dbReference>
<dbReference type="GO" id="GO:0006355">
    <property type="term" value="P:regulation of DNA-templated transcription"/>
    <property type="evidence" value="ECO:0007669"/>
    <property type="project" value="InterPro"/>
</dbReference>
<reference evidence="9" key="1">
    <citation type="submission" date="2021-01" db="EMBL/GenBank/DDBJ databases">
        <title>Novel species in genus Nocardioides.</title>
        <authorList>
            <person name="Zhang G."/>
        </authorList>
    </citation>
    <scope>NUCLEOTIDE SEQUENCE</scope>
    <source>
        <strain evidence="9">Zg-536</strain>
    </source>
</reference>
<dbReference type="InterPro" id="IPR001867">
    <property type="entry name" value="OmpR/PhoB-type_DNA-bd"/>
</dbReference>